<sequence length="52" mass="5916">MADKEAAVLEALGRFGLRSLRRAWVDSVWELEFTETEPLDPRVEAEIIENGV</sequence>
<proteinExistence type="predicted"/>
<name>A0ABN9HS45_9NEOB</name>
<dbReference type="EMBL" id="CATNWA010021963">
    <property type="protein sequence ID" value="CAI9624605.1"/>
    <property type="molecule type" value="Genomic_DNA"/>
</dbReference>
<organism evidence="1 2">
    <name type="scientific">Staurois parvus</name>
    <dbReference type="NCBI Taxonomy" id="386267"/>
    <lineage>
        <taxon>Eukaryota</taxon>
        <taxon>Metazoa</taxon>
        <taxon>Chordata</taxon>
        <taxon>Craniata</taxon>
        <taxon>Vertebrata</taxon>
        <taxon>Euteleostomi</taxon>
        <taxon>Amphibia</taxon>
        <taxon>Batrachia</taxon>
        <taxon>Anura</taxon>
        <taxon>Neobatrachia</taxon>
        <taxon>Ranoidea</taxon>
        <taxon>Ranidae</taxon>
        <taxon>Staurois</taxon>
    </lineage>
</organism>
<dbReference type="Proteomes" id="UP001162483">
    <property type="component" value="Unassembled WGS sequence"/>
</dbReference>
<keyword evidence="2" id="KW-1185">Reference proteome</keyword>
<gene>
    <name evidence="1" type="ORF">SPARVUS_LOCUS16724806</name>
</gene>
<accession>A0ABN9HS45</accession>
<comment type="caution">
    <text evidence="1">The sequence shown here is derived from an EMBL/GenBank/DDBJ whole genome shotgun (WGS) entry which is preliminary data.</text>
</comment>
<protein>
    <submittedName>
        <fullName evidence="1">Uncharacterized protein</fullName>
    </submittedName>
</protein>
<reference evidence="1" key="1">
    <citation type="submission" date="2023-05" db="EMBL/GenBank/DDBJ databases">
        <authorList>
            <person name="Stuckert A."/>
        </authorList>
    </citation>
    <scope>NUCLEOTIDE SEQUENCE</scope>
</reference>
<evidence type="ECO:0000313" key="2">
    <source>
        <dbReference type="Proteomes" id="UP001162483"/>
    </source>
</evidence>
<feature type="non-terminal residue" evidence="1">
    <location>
        <position position="52"/>
    </location>
</feature>
<evidence type="ECO:0000313" key="1">
    <source>
        <dbReference type="EMBL" id="CAI9624605.1"/>
    </source>
</evidence>